<dbReference type="InterPro" id="IPR003114">
    <property type="entry name" value="Phox_assoc"/>
</dbReference>
<dbReference type="AlphaFoldDB" id="A0A067RK77"/>
<proteinExistence type="inferred from homology"/>
<dbReference type="PANTHER" id="PTHR22775">
    <property type="entry name" value="SORTING NEXIN"/>
    <property type="match status" value="1"/>
</dbReference>
<reference evidence="8 9" key="1">
    <citation type="journal article" date="2014" name="Nat. Commun.">
        <title>Molecular traces of alternative social organization in a termite genome.</title>
        <authorList>
            <person name="Terrapon N."/>
            <person name="Li C."/>
            <person name="Robertson H.M."/>
            <person name="Ji L."/>
            <person name="Meng X."/>
            <person name="Booth W."/>
            <person name="Chen Z."/>
            <person name="Childers C.P."/>
            <person name="Glastad K.M."/>
            <person name="Gokhale K."/>
            <person name="Gowin J."/>
            <person name="Gronenberg W."/>
            <person name="Hermansen R.A."/>
            <person name="Hu H."/>
            <person name="Hunt B.G."/>
            <person name="Huylmans A.K."/>
            <person name="Khalil S.M."/>
            <person name="Mitchell R.D."/>
            <person name="Munoz-Torres M.C."/>
            <person name="Mustard J.A."/>
            <person name="Pan H."/>
            <person name="Reese J.T."/>
            <person name="Scharf M.E."/>
            <person name="Sun F."/>
            <person name="Vogel H."/>
            <person name="Xiao J."/>
            <person name="Yang W."/>
            <person name="Yang Z."/>
            <person name="Yang Z."/>
            <person name="Zhou J."/>
            <person name="Zhu J."/>
            <person name="Brent C.S."/>
            <person name="Elsik C.G."/>
            <person name="Goodisman M.A."/>
            <person name="Liberles D.A."/>
            <person name="Roe R.M."/>
            <person name="Vargo E.L."/>
            <person name="Vilcinskas A."/>
            <person name="Wang J."/>
            <person name="Bornberg-Bauer E."/>
            <person name="Korb J."/>
            <person name="Zhang G."/>
            <person name="Liebig J."/>
        </authorList>
    </citation>
    <scope>NUCLEOTIDE SEQUENCE [LARGE SCALE GENOMIC DNA]</scope>
    <source>
        <tissue evidence="8">Whole organism</tissue>
    </source>
</reference>
<dbReference type="STRING" id="136037.A0A067RK77"/>
<feature type="coiled-coil region" evidence="2">
    <location>
        <begin position="537"/>
        <end position="564"/>
    </location>
</feature>
<dbReference type="PROSITE" id="PS51207">
    <property type="entry name" value="PXA"/>
    <property type="match status" value="1"/>
</dbReference>
<dbReference type="GO" id="GO:0035091">
    <property type="term" value="F:phosphatidylinositol binding"/>
    <property type="evidence" value="ECO:0007669"/>
    <property type="project" value="InterPro"/>
</dbReference>
<feature type="domain" description="PXA" evidence="7">
    <location>
        <begin position="92"/>
        <end position="259"/>
    </location>
</feature>
<dbReference type="OrthoDB" id="120967at2759"/>
<evidence type="ECO:0000256" key="2">
    <source>
        <dbReference type="SAM" id="Coils"/>
    </source>
</evidence>
<dbReference type="InterPro" id="IPR036871">
    <property type="entry name" value="PX_dom_sf"/>
</dbReference>
<dbReference type="Gene3D" id="3.30.1520.10">
    <property type="entry name" value="Phox-like domain"/>
    <property type="match status" value="1"/>
</dbReference>
<dbReference type="PANTHER" id="PTHR22775:SF48">
    <property type="entry name" value="SORTING NEXIN-25"/>
    <property type="match status" value="1"/>
</dbReference>
<accession>A0A067RK77</accession>
<name>A0A067RK77_ZOONE</name>
<evidence type="ECO:0000256" key="4">
    <source>
        <dbReference type="SAM" id="Phobius"/>
    </source>
</evidence>
<comment type="similarity">
    <text evidence="1">Belongs to the sorting nexin family.</text>
</comment>
<evidence type="ECO:0000259" key="6">
    <source>
        <dbReference type="PROSITE" id="PS50195"/>
    </source>
</evidence>
<dbReference type="InterPro" id="IPR044926">
    <property type="entry name" value="RGS_subdomain_2"/>
</dbReference>
<dbReference type="Pfam" id="PF02194">
    <property type="entry name" value="PXA"/>
    <property type="match status" value="1"/>
</dbReference>
<dbReference type="PROSITE" id="PS50132">
    <property type="entry name" value="RGS"/>
    <property type="match status" value="1"/>
</dbReference>
<keyword evidence="4" id="KW-0472">Membrane</keyword>
<dbReference type="CDD" id="cd06878">
    <property type="entry name" value="PX_SNX25"/>
    <property type="match status" value="1"/>
</dbReference>
<protein>
    <submittedName>
        <fullName evidence="8">Sorting nexin-25</fullName>
    </submittedName>
</protein>
<dbReference type="InterPro" id="IPR036305">
    <property type="entry name" value="RGS_sf"/>
</dbReference>
<feature type="domain" description="RGS" evidence="5">
    <location>
        <begin position="383"/>
        <end position="498"/>
    </location>
</feature>
<dbReference type="PROSITE" id="PS50195">
    <property type="entry name" value="PX"/>
    <property type="match status" value="1"/>
</dbReference>
<dbReference type="SMART" id="SM00315">
    <property type="entry name" value="RGS"/>
    <property type="match status" value="1"/>
</dbReference>
<feature type="transmembrane region" description="Helical" evidence="4">
    <location>
        <begin position="30"/>
        <end position="52"/>
    </location>
</feature>
<feature type="domain" description="PX" evidence="6">
    <location>
        <begin position="607"/>
        <end position="725"/>
    </location>
</feature>
<dbReference type="FunCoup" id="A0A067RK77">
    <property type="interactions" value="1107"/>
</dbReference>
<keyword evidence="9" id="KW-1185">Reference proteome</keyword>
<dbReference type="Proteomes" id="UP000027135">
    <property type="component" value="Unassembled WGS sequence"/>
</dbReference>
<dbReference type="InterPro" id="IPR001683">
    <property type="entry name" value="PX_dom"/>
</dbReference>
<evidence type="ECO:0000259" key="5">
    <source>
        <dbReference type="PROSITE" id="PS50132"/>
    </source>
</evidence>
<dbReference type="InParanoid" id="A0A067RK77"/>
<dbReference type="SUPFAM" id="SSF64268">
    <property type="entry name" value="PX domain"/>
    <property type="match status" value="1"/>
</dbReference>
<evidence type="ECO:0000256" key="3">
    <source>
        <dbReference type="SAM" id="MobiDB-lite"/>
    </source>
</evidence>
<gene>
    <name evidence="8" type="ORF">L798_06902</name>
</gene>
<dbReference type="Pfam" id="PF00787">
    <property type="entry name" value="PX"/>
    <property type="match status" value="1"/>
</dbReference>
<evidence type="ECO:0000313" key="8">
    <source>
        <dbReference type="EMBL" id="KDR24261.1"/>
    </source>
</evidence>
<dbReference type="SMART" id="SM00312">
    <property type="entry name" value="PX"/>
    <property type="match status" value="1"/>
</dbReference>
<evidence type="ECO:0000259" key="7">
    <source>
        <dbReference type="PROSITE" id="PS51207"/>
    </source>
</evidence>
<dbReference type="SUPFAM" id="SSF48097">
    <property type="entry name" value="Regulator of G-protein signaling, RGS"/>
    <property type="match status" value="1"/>
</dbReference>
<dbReference type="OMA" id="HKSATHQ"/>
<dbReference type="Pfam" id="PF00615">
    <property type="entry name" value="RGS"/>
    <property type="match status" value="1"/>
</dbReference>
<organism evidence="8 9">
    <name type="scientific">Zootermopsis nevadensis</name>
    <name type="common">Dampwood termite</name>
    <dbReference type="NCBI Taxonomy" id="136037"/>
    <lineage>
        <taxon>Eukaryota</taxon>
        <taxon>Metazoa</taxon>
        <taxon>Ecdysozoa</taxon>
        <taxon>Arthropoda</taxon>
        <taxon>Hexapoda</taxon>
        <taxon>Insecta</taxon>
        <taxon>Pterygota</taxon>
        <taxon>Neoptera</taxon>
        <taxon>Polyneoptera</taxon>
        <taxon>Dictyoptera</taxon>
        <taxon>Blattodea</taxon>
        <taxon>Blattoidea</taxon>
        <taxon>Termitoidae</taxon>
        <taxon>Termopsidae</taxon>
        <taxon>Zootermopsis</taxon>
    </lineage>
</organism>
<dbReference type="Gene3D" id="1.10.167.10">
    <property type="entry name" value="Regulator of G-protein Signalling 4, domain 2"/>
    <property type="match status" value="1"/>
</dbReference>
<dbReference type="EMBL" id="KK852422">
    <property type="protein sequence ID" value="KDR24261.1"/>
    <property type="molecule type" value="Genomic_DNA"/>
</dbReference>
<dbReference type="eggNOG" id="KOG2101">
    <property type="taxonomic scope" value="Eukaryota"/>
</dbReference>
<evidence type="ECO:0000256" key="1">
    <source>
        <dbReference type="ARBA" id="ARBA00010883"/>
    </source>
</evidence>
<feature type="region of interest" description="Disordered" evidence="3">
    <location>
        <begin position="501"/>
        <end position="527"/>
    </location>
</feature>
<dbReference type="Pfam" id="PF08628">
    <property type="entry name" value="Nexin_C"/>
    <property type="match status" value="1"/>
</dbReference>
<keyword evidence="4" id="KW-1133">Transmembrane helix</keyword>
<evidence type="ECO:0000313" key="9">
    <source>
        <dbReference type="Proteomes" id="UP000027135"/>
    </source>
</evidence>
<dbReference type="InterPro" id="IPR013937">
    <property type="entry name" value="Sorting_nexin_C"/>
</dbReference>
<dbReference type="InterPro" id="IPR016137">
    <property type="entry name" value="RGS"/>
</dbReference>
<keyword evidence="4" id="KW-0812">Transmembrane</keyword>
<sequence length="940" mass="107762">MKPLFIVSTLGALFLAVIYLSEWLSTFLIIGGIFVIAVGLAILVTAHLSLVTRSTSSIIYTKPTPELEAMHKYLTELEPKLDGSVRLPVIFGRMIDGILQQLLDLILRDYVGAWCNEAGFKSDELIQDLKVDLWHVTKNLQERLSKIDQARLVAVDMVNVVTKHFERIRLAQPSATDGKLVEFNLSTHLTSSARERDYLRRVSERCIALLFPPNYIQNSPVKHLLREILACKVFYPVINIMTDPDSINQKILTYIQQQPESETLRKKTYAYAASFEDFIKMIKDSNDTEVLKHIRYNIVTEIMQATTIHNLKKSKGLNPDKEVFSFGTGKGDMLQARQVKRYINQLTYAKCQCENRLRLLGWMGYPVEEAVEASTMITRKILTLPEVLESVVGRRYLTQFLEQIGSASLMGYWSAVEELRQSDRFHWHQLGAEIFYTYINTPSPDIRVDKPVLKKMEGFLLGDKGPEVFYEVQEEVIKTLEEKFYPSFIVSDLYQKMQTAMEEASNSEKDDPAESQPMFDSSGLGRENSTLHVVDQSNYARRKLDQLQEKLNNKMQALQALRTSLKPESRVLVVLEKEVEQLQGEKCQLEAHLTRTEAWGEHLGQWRAVVQSAELSEDKELLQFVLVVHILEDVLDNEGISTGWVVLRTLSDFQELHRKLCHMNSRVKSLELPSQPLKFRFGKGTSFLEKAKMQIHKYLKFVLEDDRLNQSEALYTFLSPSSAHLKQASPSPKKSKFSLSTLFKSSAEQIREASTSGSAARDSDEEDVTLLLDDNEVKSLVSGESGMDGIAEPLYNLLGEVFDLHGVFKWLRKTLITFVQITYGRTINRQVCETVSWLFSEPMMYYYIKLLIKSWWPNGKLMTASSPRTEEEKMSTRCDAREQFLNNIPEVLSNLVGQQSARRGAMKVFETLQDPRLNKQLFYDLFEMLLFELCPELKDQ</sequence>
<dbReference type="SMART" id="SM00313">
    <property type="entry name" value="PXA"/>
    <property type="match status" value="1"/>
</dbReference>
<keyword evidence="2" id="KW-0175">Coiled coil</keyword>
<dbReference type="InterPro" id="IPR037899">
    <property type="entry name" value="SNX25_PX"/>
</dbReference>